<name>A0AAD4E2W6_9AGAM</name>
<dbReference type="EMBL" id="JABBWK010000046">
    <property type="protein sequence ID" value="KAG1897499.1"/>
    <property type="molecule type" value="Genomic_DNA"/>
</dbReference>
<evidence type="ECO:0000313" key="1">
    <source>
        <dbReference type="EMBL" id="KAG1897499.1"/>
    </source>
</evidence>
<proteinExistence type="predicted"/>
<organism evidence="1 2">
    <name type="scientific">Suillus fuscotomentosus</name>
    <dbReference type="NCBI Taxonomy" id="1912939"/>
    <lineage>
        <taxon>Eukaryota</taxon>
        <taxon>Fungi</taxon>
        <taxon>Dikarya</taxon>
        <taxon>Basidiomycota</taxon>
        <taxon>Agaricomycotina</taxon>
        <taxon>Agaricomycetes</taxon>
        <taxon>Agaricomycetidae</taxon>
        <taxon>Boletales</taxon>
        <taxon>Suillineae</taxon>
        <taxon>Suillaceae</taxon>
        <taxon>Suillus</taxon>
    </lineage>
</organism>
<gene>
    <name evidence="1" type="ORF">F5891DRAFT_957131</name>
</gene>
<dbReference type="GeneID" id="64669757"/>
<comment type="caution">
    <text evidence="1">The sequence shown here is derived from an EMBL/GenBank/DDBJ whole genome shotgun (WGS) entry which is preliminary data.</text>
</comment>
<evidence type="ECO:0000313" key="2">
    <source>
        <dbReference type="Proteomes" id="UP001195769"/>
    </source>
</evidence>
<sequence>NDYQKHMMSLTQLDDYSHLLMAISENDVPRLQQVIKITLDNGANVHKVINKLEDAIEGIYCPRGYGSSNIDIATLVYHLRGHQLLYVLNHKLGIPSIRTL</sequence>
<keyword evidence="2" id="KW-1185">Reference proteome</keyword>
<accession>A0AAD4E2W6</accession>
<reference evidence="1" key="1">
    <citation type="journal article" date="2020" name="New Phytol.">
        <title>Comparative genomics reveals dynamic genome evolution in host specialist ectomycorrhizal fungi.</title>
        <authorList>
            <person name="Lofgren L.A."/>
            <person name="Nguyen N.H."/>
            <person name="Vilgalys R."/>
            <person name="Ruytinx J."/>
            <person name="Liao H.L."/>
            <person name="Branco S."/>
            <person name="Kuo A."/>
            <person name="LaButti K."/>
            <person name="Lipzen A."/>
            <person name="Andreopoulos W."/>
            <person name="Pangilinan J."/>
            <person name="Riley R."/>
            <person name="Hundley H."/>
            <person name="Na H."/>
            <person name="Barry K."/>
            <person name="Grigoriev I.V."/>
            <person name="Stajich J.E."/>
            <person name="Kennedy P.G."/>
        </authorList>
    </citation>
    <scope>NUCLEOTIDE SEQUENCE</scope>
    <source>
        <strain evidence="1">FC203</strain>
    </source>
</reference>
<dbReference type="AlphaFoldDB" id="A0AAD4E2W6"/>
<dbReference type="RefSeq" id="XP_041223075.1">
    <property type="nucleotide sequence ID" value="XM_041375459.1"/>
</dbReference>
<protein>
    <submittedName>
        <fullName evidence="1">Uncharacterized protein</fullName>
    </submittedName>
</protein>
<dbReference type="Proteomes" id="UP001195769">
    <property type="component" value="Unassembled WGS sequence"/>
</dbReference>
<feature type="non-terminal residue" evidence="1">
    <location>
        <position position="1"/>
    </location>
</feature>